<dbReference type="InterPro" id="IPR022973">
    <property type="entry name" value="Ribosomal_uL10_bac"/>
</dbReference>
<dbReference type="AlphaFoldDB" id="A0A2H0TGJ9"/>
<name>A0A2H0TGJ9_9BACT</name>
<dbReference type="SUPFAM" id="SSF160369">
    <property type="entry name" value="Ribosomal protein L10-like"/>
    <property type="match status" value="1"/>
</dbReference>
<dbReference type="EMBL" id="PFCN01000004">
    <property type="protein sequence ID" value="PIR70667.1"/>
    <property type="molecule type" value="Genomic_DNA"/>
</dbReference>
<dbReference type="Gene3D" id="6.10.250.290">
    <property type="match status" value="1"/>
</dbReference>
<accession>A0A2H0TGJ9</accession>
<reference evidence="8" key="1">
    <citation type="submission" date="2017-09" db="EMBL/GenBank/DDBJ databases">
        <title>Depth-based differentiation of microbial function through sediment-hosted aquifers and enrichment of novel symbionts in the deep terrestrial subsurface.</title>
        <authorList>
            <person name="Probst A.J."/>
            <person name="Ladd B."/>
            <person name="Jarett J.K."/>
            <person name="Geller-Mcgrath D.E."/>
            <person name="Sieber C.M.K."/>
            <person name="Emerson J.B."/>
            <person name="Anantharaman K."/>
            <person name="Thomas B.C."/>
            <person name="Malmstrom R."/>
            <person name="Stieglmeier M."/>
            <person name="Klingl A."/>
            <person name="Woyke T."/>
            <person name="Ryan C.M."/>
            <person name="Banfield J.F."/>
        </authorList>
    </citation>
    <scope>NUCLEOTIDE SEQUENCE [LARGE SCALE GENOMIC DNA]</scope>
</reference>
<evidence type="ECO:0000313" key="7">
    <source>
        <dbReference type="EMBL" id="PIR70667.1"/>
    </source>
</evidence>
<dbReference type="InterPro" id="IPR003034">
    <property type="entry name" value="SAP_dom"/>
</dbReference>
<dbReference type="InterPro" id="IPR002363">
    <property type="entry name" value="Ribosomal_uL10_CS_bac"/>
</dbReference>
<keyword evidence="2 5" id="KW-0689">Ribosomal protein</keyword>
<evidence type="ECO:0000256" key="2">
    <source>
        <dbReference type="ARBA" id="ARBA00022980"/>
    </source>
</evidence>
<evidence type="ECO:0000256" key="1">
    <source>
        <dbReference type="ARBA" id="ARBA00008889"/>
    </source>
</evidence>
<evidence type="ECO:0000256" key="5">
    <source>
        <dbReference type="HAMAP-Rule" id="MF_00362"/>
    </source>
</evidence>
<comment type="subunit">
    <text evidence="5">Part of the ribosomal stalk of the 50S ribosomal subunit. The N-terminus interacts with L11 and the large rRNA to form the base of the stalk. The C-terminus forms an elongated spine to which L12 dimers bind in a sequential fashion forming a multimeric L10(L12)X complex.</text>
</comment>
<evidence type="ECO:0000256" key="3">
    <source>
        <dbReference type="ARBA" id="ARBA00023274"/>
    </source>
</evidence>
<keyword evidence="3 5" id="KW-0687">Ribonucleoprotein</keyword>
<dbReference type="Gene3D" id="3.30.70.1730">
    <property type="match status" value="1"/>
</dbReference>
<comment type="function">
    <text evidence="5">Forms part of the ribosomal stalk, playing a central role in the interaction of the ribosome with GTP-bound translation factors.</text>
</comment>
<organism evidence="7 8">
    <name type="scientific">Candidatus Niyogibacteria bacterium CG10_big_fil_rev_8_21_14_0_10_42_19</name>
    <dbReference type="NCBI Taxonomy" id="1974725"/>
    <lineage>
        <taxon>Bacteria</taxon>
        <taxon>Candidatus Niyogiibacteriota</taxon>
    </lineage>
</organism>
<feature type="domain" description="SAP" evidence="6">
    <location>
        <begin position="33"/>
        <end position="67"/>
    </location>
</feature>
<gene>
    <name evidence="5 7" type="primary">rplJ</name>
    <name evidence="7" type="ORF">COU46_00315</name>
</gene>
<keyword evidence="5" id="KW-0694">RNA-binding</keyword>
<dbReference type="PANTHER" id="PTHR11560">
    <property type="entry name" value="39S RIBOSOMAL PROTEIN L10, MITOCHONDRIAL"/>
    <property type="match status" value="1"/>
</dbReference>
<comment type="caution">
    <text evidence="7">The sequence shown here is derived from an EMBL/GenBank/DDBJ whole genome shotgun (WGS) entry which is preliminary data.</text>
</comment>
<sequence length="174" mass="19165">MAITRAKKEEIVREVHQKMEKAKAVVFLNFHGLNVVKISELRKALREVGADIKVAKKRLVKRVADGLRLSGEPPVLEGELALMFEPSEELNALKIIQKFTKNKAFEGMKILGGIFDNNYINIGAVRALASIPPKEVLIGQLVSTIASPLSGFVRVLNGPMRNLVGVLNNLSNKK</sequence>
<proteinExistence type="inferred from homology"/>
<dbReference type="HAMAP" id="MF_00362">
    <property type="entry name" value="Ribosomal_uL10"/>
    <property type="match status" value="1"/>
</dbReference>
<dbReference type="PROSITE" id="PS50800">
    <property type="entry name" value="SAP"/>
    <property type="match status" value="1"/>
</dbReference>
<evidence type="ECO:0000256" key="4">
    <source>
        <dbReference type="ARBA" id="ARBA00035202"/>
    </source>
</evidence>
<protein>
    <recommendedName>
        <fullName evidence="4 5">Large ribosomal subunit protein uL10</fullName>
    </recommendedName>
</protein>
<dbReference type="InterPro" id="IPR001790">
    <property type="entry name" value="Ribosomal_uL10"/>
</dbReference>
<dbReference type="PROSITE" id="PS01109">
    <property type="entry name" value="RIBOSOMAL_L10"/>
    <property type="match status" value="1"/>
</dbReference>
<dbReference type="GO" id="GO:0070180">
    <property type="term" value="F:large ribosomal subunit rRNA binding"/>
    <property type="evidence" value="ECO:0007669"/>
    <property type="project" value="UniProtKB-UniRule"/>
</dbReference>
<dbReference type="CDD" id="cd05797">
    <property type="entry name" value="Ribosomal_L10"/>
    <property type="match status" value="1"/>
</dbReference>
<dbReference type="GO" id="GO:0003735">
    <property type="term" value="F:structural constituent of ribosome"/>
    <property type="evidence" value="ECO:0007669"/>
    <property type="project" value="InterPro"/>
</dbReference>
<evidence type="ECO:0000313" key="8">
    <source>
        <dbReference type="Proteomes" id="UP000229383"/>
    </source>
</evidence>
<dbReference type="GO" id="GO:0015934">
    <property type="term" value="C:large ribosomal subunit"/>
    <property type="evidence" value="ECO:0007669"/>
    <property type="project" value="InterPro"/>
</dbReference>
<dbReference type="NCBIfam" id="NF000955">
    <property type="entry name" value="PRK00099.1-1"/>
    <property type="match status" value="1"/>
</dbReference>
<dbReference type="InterPro" id="IPR047865">
    <property type="entry name" value="Ribosomal_uL10_bac_type"/>
</dbReference>
<dbReference type="InterPro" id="IPR043141">
    <property type="entry name" value="Ribosomal_uL10-like_sf"/>
</dbReference>
<dbReference type="GO" id="GO:0006412">
    <property type="term" value="P:translation"/>
    <property type="evidence" value="ECO:0007669"/>
    <property type="project" value="UniProtKB-UniRule"/>
</dbReference>
<evidence type="ECO:0000259" key="6">
    <source>
        <dbReference type="PROSITE" id="PS50800"/>
    </source>
</evidence>
<dbReference type="Pfam" id="PF00466">
    <property type="entry name" value="Ribosomal_L10"/>
    <property type="match status" value="1"/>
</dbReference>
<dbReference type="Proteomes" id="UP000229383">
    <property type="component" value="Unassembled WGS sequence"/>
</dbReference>
<keyword evidence="5" id="KW-0699">rRNA-binding</keyword>
<comment type="similarity">
    <text evidence="1 5">Belongs to the universal ribosomal protein uL10 family.</text>
</comment>